<dbReference type="Gene3D" id="1.25.40.20">
    <property type="entry name" value="Ankyrin repeat-containing domain"/>
    <property type="match status" value="1"/>
</dbReference>
<dbReference type="EMBL" id="JAPCWZ010000007">
    <property type="protein sequence ID" value="KAK8856036.1"/>
    <property type="molecule type" value="Genomic_DNA"/>
</dbReference>
<name>A0ABR2I1J0_9PEZI</name>
<keyword evidence="1" id="KW-0040">ANK repeat</keyword>
<evidence type="ECO:0000313" key="2">
    <source>
        <dbReference type="EMBL" id="KAK8856036.1"/>
    </source>
</evidence>
<accession>A0ABR2I1J0</accession>
<dbReference type="SUPFAM" id="SSF48403">
    <property type="entry name" value="Ankyrin repeat"/>
    <property type="match status" value="1"/>
</dbReference>
<dbReference type="PANTHER" id="PTHR46586:SF3">
    <property type="entry name" value="ANKYRIN REPEAT-CONTAINING PROTEIN"/>
    <property type="match status" value="1"/>
</dbReference>
<dbReference type="Proteomes" id="UP001390339">
    <property type="component" value="Unassembled WGS sequence"/>
</dbReference>
<reference evidence="2 3" key="1">
    <citation type="journal article" date="2024" name="IMA Fungus">
        <title>Apiospora arundinis, a panoply of carbohydrate-active enzymes and secondary metabolites.</title>
        <authorList>
            <person name="Sorensen T."/>
            <person name="Petersen C."/>
            <person name="Muurmann A.T."/>
            <person name="Christiansen J.V."/>
            <person name="Brundto M.L."/>
            <person name="Overgaard C.K."/>
            <person name="Boysen A.T."/>
            <person name="Wollenberg R.D."/>
            <person name="Larsen T.O."/>
            <person name="Sorensen J.L."/>
            <person name="Nielsen K.L."/>
            <person name="Sondergaard T.E."/>
        </authorList>
    </citation>
    <scope>NUCLEOTIDE SEQUENCE [LARGE SCALE GENOMIC DNA]</scope>
    <source>
        <strain evidence="2 3">AAU 773</strain>
    </source>
</reference>
<evidence type="ECO:0000256" key="1">
    <source>
        <dbReference type="PROSITE-ProRule" id="PRU00023"/>
    </source>
</evidence>
<protein>
    <submittedName>
        <fullName evidence="2">Ankyrin repeat domain-containing protein</fullName>
    </submittedName>
</protein>
<proteinExistence type="predicted"/>
<dbReference type="PANTHER" id="PTHR46586">
    <property type="entry name" value="ANKYRIN REPEAT-CONTAINING PROTEIN"/>
    <property type="match status" value="1"/>
</dbReference>
<feature type="repeat" description="ANK" evidence="1">
    <location>
        <begin position="303"/>
        <end position="329"/>
    </location>
</feature>
<dbReference type="InterPro" id="IPR036770">
    <property type="entry name" value="Ankyrin_rpt-contain_sf"/>
</dbReference>
<organism evidence="2 3">
    <name type="scientific">Apiospora arundinis</name>
    <dbReference type="NCBI Taxonomy" id="335852"/>
    <lineage>
        <taxon>Eukaryota</taxon>
        <taxon>Fungi</taxon>
        <taxon>Dikarya</taxon>
        <taxon>Ascomycota</taxon>
        <taxon>Pezizomycotina</taxon>
        <taxon>Sordariomycetes</taxon>
        <taxon>Xylariomycetidae</taxon>
        <taxon>Amphisphaeriales</taxon>
        <taxon>Apiosporaceae</taxon>
        <taxon>Apiospora</taxon>
    </lineage>
</organism>
<evidence type="ECO:0000313" key="3">
    <source>
        <dbReference type="Proteomes" id="UP001390339"/>
    </source>
</evidence>
<dbReference type="PROSITE" id="PS50088">
    <property type="entry name" value="ANK_REPEAT"/>
    <property type="match status" value="1"/>
</dbReference>
<keyword evidence="3" id="KW-1185">Reference proteome</keyword>
<dbReference type="Pfam" id="PF12796">
    <property type="entry name" value="Ank_2"/>
    <property type="match status" value="1"/>
</dbReference>
<dbReference type="InterPro" id="IPR002110">
    <property type="entry name" value="Ankyrin_rpt"/>
</dbReference>
<dbReference type="PROSITE" id="PS50297">
    <property type="entry name" value="ANK_REP_REGION"/>
    <property type="match status" value="1"/>
</dbReference>
<dbReference type="InterPro" id="IPR052050">
    <property type="entry name" value="SecEffector_AnkRepeat"/>
</dbReference>
<gene>
    <name evidence="2" type="ORF">PGQ11_011948</name>
</gene>
<comment type="caution">
    <text evidence="2">The sequence shown here is derived from an EMBL/GenBank/DDBJ whole genome shotgun (WGS) entry which is preliminary data.</text>
</comment>
<sequence>MSSIGKLELLKHESVHCRTVPWQHPNDGAAVSIESGVLFLARYALDRPHNQTEWSMNISALLNRLVDALLEMRDQPIDDPACRLQMLTILCRNLLARPGRRRAFHLFTMGTDVDTSIGGRPWISDVLWPAMGKLTCTPFADHLVHARIVLGPPWSDGVNGTTEYSGVDYFASNVNAAISNGNIALFRDIFKHQAQYFSHIRIMETRYLEAAVCSGSLDVVRSVLDLPECPSHPLSGPLYDGAIAQAIRGRVPDITWFLLRRCESKTHGTEVLRAACHVGDVDVVAYVLATDPSRVFSRWGVDCARTFLEIASSNGHEEVVRLLLGAGVDPRGFADLNTGHHPTHRGADGHPVFSTGAMFAAAVNGHVGVANLLLRADGFRLSETEWQLVARGVVECGQAAMLEWMLANQVLGPKGWCSKKFDLLGEACVWGTTAILRVLEARGMLLNRAVWAAGLAKEAPRLFAPTVRVAAALPAFRFPITRCHELVPAGRGGVPPRAGLDSHSAYLQ</sequence>